<keyword evidence="5" id="KW-1185">Reference proteome</keyword>
<dbReference type="AlphaFoldDB" id="A0A4S4LPV7"/>
<keyword evidence="2" id="KW-0288">FMN</keyword>
<dbReference type="OrthoDB" id="10265891at2759"/>
<protein>
    <submittedName>
        <fullName evidence="4">Uncharacterized protein</fullName>
    </submittedName>
</protein>
<evidence type="ECO:0000313" key="4">
    <source>
        <dbReference type="EMBL" id="THH13608.1"/>
    </source>
</evidence>
<dbReference type="Pfam" id="PF03060">
    <property type="entry name" value="NMO"/>
    <property type="match status" value="1"/>
</dbReference>
<dbReference type="PANTHER" id="PTHR32332:SF31">
    <property type="entry name" value="2-NITROPROPANE DIOXYGENASE FAMILY, PUTATIVE (AFU_ORTHOLOGUE AFUA_2G09850)-RELATED"/>
    <property type="match status" value="1"/>
</dbReference>
<evidence type="ECO:0000256" key="2">
    <source>
        <dbReference type="ARBA" id="ARBA00022643"/>
    </source>
</evidence>
<name>A0A4S4LPV7_9AGAM</name>
<dbReference type="Gene3D" id="3.20.20.70">
    <property type="entry name" value="Aldolase class I"/>
    <property type="match status" value="1"/>
</dbReference>
<reference evidence="4 5" key="1">
    <citation type="submission" date="2019-02" db="EMBL/GenBank/DDBJ databases">
        <title>Genome sequencing of the rare red list fungi Bondarzewia mesenterica.</title>
        <authorList>
            <person name="Buettner E."/>
            <person name="Kellner H."/>
        </authorList>
    </citation>
    <scope>NUCLEOTIDE SEQUENCE [LARGE SCALE GENOMIC DNA]</scope>
    <source>
        <strain evidence="4 5">DSM 108281</strain>
    </source>
</reference>
<dbReference type="InterPro" id="IPR013785">
    <property type="entry name" value="Aldolase_TIM"/>
</dbReference>
<evidence type="ECO:0000256" key="3">
    <source>
        <dbReference type="ARBA" id="ARBA00023002"/>
    </source>
</evidence>
<gene>
    <name evidence="4" type="ORF">EW146_g6627</name>
</gene>
<comment type="caution">
    <text evidence="4">The sequence shown here is derived from an EMBL/GenBank/DDBJ whole genome shotgun (WGS) entry which is preliminary data.</text>
</comment>
<dbReference type="CDD" id="cd04730">
    <property type="entry name" value="NPD_like"/>
    <property type="match status" value="1"/>
</dbReference>
<dbReference type="SUPFAM" id="SSF51412">
    <property type="entry name" value="Inosine monophosphate dehydrogenase (IMPDH)"/>
    <property type="match status" value="1"/>
</dbReference>
<organism evidence="4 5">
    <name type="scientific">Bondarzewia mesenterica</name>
    <dbReference type="NCBI Taxonomy" id="1095465"/>
    <lineage>
        <taxon>Eukaryota</taxon>
        <taxon>Fungi</taxon>
        <taxon>Dikarya</taxon>
        <taxon>Basidiomycota</taxon>
        <taxon>Agaricomycotina</taxon>
        <taxon>Agaricomycetes</taxon>
        <taxon>Russulales</taxon>
        <taxon>Bondarzewiaceae</taxon>
        <taxon>Bondarzewia</taxon>
    </lineage>
</organism>
<dbReference type="PANTHER" id="PTHR32332">
    <property type="entry name" value="2-NITROPROPANE DIOXYGENASE"/>
    <property type="match status" value="1"/>
</dbReference>
<dbReference type="GO" id="GO:0018580">
    <property type="term" value="F:nitronate monooxygenase activity"/>
    <property type="evidence" value="ECO:0007669"/>
    <property type="project" value="InterPro"/>
</dbReference>
<keyword evidence="1" id="KW-0285">Flavoprotein</keyword>
<dbReference type="EMBL" id="SGPL01000340">
    <property type="protein sequence ID" value="THH13608.1"/>
    <property type="molecule type" value="Genomic_DNA"/>
</dbReference>
<evidence type="ECO:0000313" key="5">
    <source>
        <dbReference type="Proteomes" id="UP000310158"/>
    </source>
</evidence>
<accession>A0A4S4LPV7</accession>
<proteinExistence type="predicted"/>
<dbReference type="InterPro" id="IPR004136">
    <property type="entry name" value="NMO"/>
</dbReference>
<keyword evidence="3" id="KW-0560">Oxidoreductase</keyword>
<sequence>MPSLEPVFSTPLTRLFNINHPVMLAGMNVAAGPKLAAAVTNAGGIGVIGGVRQSPKFLQDSIDELKSHLEDKNAPFGIDLLIPQVGGSARKTNYDYTKGQLPELTDVIIKSKTALFVCAVGVPPKEMVDKLHAAGIPVMNMIGHPKHVKKALAQGVDIICAQGGEGGGHTGDTPFSILIPAVVDLCKDAISPLTGEPVIVVAAGGIADGRGLAVSLAYGASGVWVGTRFVASEEAGAPPIHKQLVVSAGYDDTVRTLIYSGRPMSVRKTDYVRDWVKREENRHDEIRKLTLEGKIPHEVELESHPEKSAAGRMWLMGRVAGSVNEIKPAKDIVDELVSTAAKSLASANGYVQSPKAKL</sequence>
<dbReference type="Proteomes" id="UP000310158">
    <property type="component" value="Unassembled WGS sequence"/>
</dbReference>
<evidence type="ECO:0000256" key="1">
    <source>
        <dbReference type="ARBA" id="ARBA00022630"/>
    </source>
</evidence>